<dbReference type="Pfam" id="PF01610">
    <property type="entry name" value="DDE_Tnp_ISL3"/>
    <property type="match status" value="1"/>
</dbReference>
<dbReference type="InterPro" id="IPR029261">
    <property type="entry name" value="Transposase_Znf"/>
</dbReference>
<evidence type="ECO:0000313" key="5">
    <source>
        <dbReference type="Proteomes" id="UP000314960"/>
    </source>
</evidence>
<dbReference type="PANTHER" id="PTHR33498:SF1">
    <property type="entry name" value="TRANSPOSASE FOR INSERTION SEQUENCE ELEMENT IS1557"/>
    <property type="match status" value="1"/>
</dbReference>
<evidence type="ECO:0000259" key="1">
    <source>
        <dbReference type="Pfam" id="PF01610"/>
    </source>
</evidence>
<gene>
    <name evidence="4" type="ORF">BSQ49_00570</name>
</gene>
<dbReference type="Pfam" id="PF14690">
    <property type="entry name" value="Zn_ribbon_ISL3"/>
    <property type="match status" value="1"/>
</dbReference>
<reference evidence="4 5" key="1">
    <citation type="submission" date="2016-11" db="EMBL/GenBank/DDBJ databases">
        <title>Interaction between Lactobacillus species and yeast in water kefir.</title>
        <authorList>
            <person name="Behr J."/>
            <person name="Xu D."/>
            <person name="Vogel R.F."/>
        </authorList>
    </citation>
    <scope>NUCLEOTIDE SEQUENCE [LARGE SCALE GENOMIC DNA]</scope>
    <source>
        <strain evidence="4 5">TMW 1.1822</strain>
    </source>
</reference>
<dbReference type="Pfam" id="PF13542">
    <property type="entry name" value="HTH_Tnp_ISL3"/>
    <property type="match status" value="1"/>
</dbReference>
<dbReference type="InterPro" id="IPR002560">
    <property type="entry name" value="Transposase_DDE"/>
</dbReference>
<dbReference type="InterPro" id="IPR047951">
    <property type="entry name" value="Transpos_ISL3"/>
</dbReference>
<dbReference type="AlphaFoldDB" id="A0A3Q8CRZ1"/>
<protein>
    <recommendedName>
        <fullName evidence="6">ISL3 family transposase</fullName>
    </recommendedName>
</protein>
<evidence type="ECO:0000259" key="2">
    <source>
        <dbReference type="Pfam" id="PF13542"/>
    </source>
</evidence>
<accession>A0A3Q8CRZ1</accession>
<dbReference type="KEGG" id="lhw:BSQ49_00570"/>
<proteinExistence type="predicted"/>
<dbReference type="Proteomes" id="UP000314960">
    <property type="component" value="Chromosome"/>
</dbReference>
<feature type="domain" description="Transposase IS204/IS1001/IS1096/IS1165 zinc-finger" evidence="3">
    <location>
        <begin position="44"/>
        <end position="84"/>
    </location>
</feature>
<name>A0A3Q8CRZ1_9LACO</name>
<dbReference type="EMBL" id="CP018176">
    <property type="protein sequence ID" value="AUJ28836.1"/>
    <property type="molecule type" value="Genomic_DNA"/>
</dbReference>
<dbReference type="PANTHER" id="PTHR33498">
    <property type="entry name" value="TRANSPOSASE FOR INSERTION SEQUENCE ELEMENT IS1557"/>
    <property type="match status" value="1"/>
</dbReference>
<feature type="domain" description="Transposase IS204/IS1001/IS1096/IS1165 DDE" evidence="1">
    <location>
        <begin position="157"/>
        <end position="404"/>
    </location>
</feature>
<dbReference type="NCBIfam" id="NF033550">
    <property type="entry name" value="transpos_ISL3"/>
    <property type="match status" value="1"/>
</dbReference>
<evidence type="ECO:0008006" key="6">
    <source>
        <dbReference type="Google" id="ProtNLM"/>
    </source>
</evidence>
<evidence type="ECO:0000259" key="3">
    <source>
        <dbReference type="Pfam" id="PF14690"/>
    </source>
</evidence>
<dbReference type="InterPro" id="IPR032877">
    <property type="entry name" value="Transposase_HTH"/>
</dbReference>
<dbReference type="RefSeq" id="WP_141052557.1">
    <property type="nucleotide sequence ID" value="NZ_CP018176.1"/>
</dbReference>
<evidence type="ECO:0000313" key="4">
    <source>
        <dbReference type="EMBL" id="AUJ28836.1"/>
    </source>
</evidence>
<sequence length="425" mass="49922">MSQDYSIENILQIQDPNIKCISIDNSDPKKQVIYAKLTYSIKNCPLCGQSQVVRFGTNLINVRMPPIKERPVILKLLKQRYLCKRGQHTFSAETSLVKPHCQISEDTKQMIILQLTKDRSITDIAEELNVSPVAVNRVLDSLAIQTKTALLTLPTTLCFDEFRSTGHQMSFIAIDGDTHRLVSVLPNRLNRSIQNHFESNYSLAERRKVKQVVIDFNAQYQSVIHIIFPEAKIIADNFHLVQMGLQALNQTRVQLMHRFTQNSREYRVLKHHWRLFLKTYSGLNQRKPQWFAHLKNWFTQEQLVWQGLELDSTYQHTYFVAHSLVDALRNRDYLKFIKTLNQADKVSPQLETTIKTYRKYLPLIKNMMASNYSNGPLEGVNRKIKQIKRTAYGYRNWSHFYTRIRIEFTIRIKKENQFENELIFL</sequence>
<feature type="domain" description="Transposase IS204/IS1001/IS1096/IS1165 helix-turn-helix" evidence="2">
    <location>
        <begin position="93"/>
        <end position="142"/>
    </location>
</feature>
<organism evidence="4 5">
    <name type="scientific">Liquorilactobacillus hordei</name>
    <dbReference type="NCBI Taxonomy" id="468911"/>
    <lineage>
        <taxon>Bacteria</taxon>
        <taxon>Bacillati</taxon>
        <taxon>Bacillota</taxon>
        <taxon>Bacilli</taxon>
        <taxon>Lactobacillales</taxon>
        <taxon>Lactobacillaceae</taxon>
        <taxon>Liquorilactobacillus</taxon>
    </lineage>
</organism>